<dbReference type="EMBL" id="CP002049">
    <property type="protein sequence ID" value="ADI13195.1"/>
    <property type="molecule type" value="Genomic_DNA"/>
</dbReference>
<feature type="domain" description="TRAP C4-dicarboxylate transport system permease DctM subunit" evidence="3">
    <location>
        <begin position="133"/>
        <end position="590"/>
    </location>
</feature>
<feature type="transmembrane region" description="Helical" evidence="2">
    <location>
        <begin position="32"/>
        <end position="54"/>
    </location>
</feature>
<feature type="transmembrane region" description="Helical" evidence="2">
    <location>
        <begin position="646"/>
        <end position="665"/>
    </location>
</feature>
<feature type="transmembrane region" description="Helical" evidence="2">
    <location>
        <begin position="370"/>
        <end position="386"/>
    </location>
</feature>
<dbReference type="Proteomes" id="UP000000379">
    <property type="component" value="Chromosome"/>
</dbReference>
<feature type="transmembrane region" description="Helical" evidence="2">
    <location>
        <begin position="249"/>
        <end position="274"/>
    </location>
</feature>
<dbReference type="KEGG" id="tra:Trad_0052"/>
<dbReference type="AlphaFoldDB" id="D7CX71"/>
<feature type="transmembrane region" description="Helical" evidence="2">
    <location>
        <begin position="330"/>
        <end position="349"/>
    </location>
</feature>
<evidence type="ECO:0000313" key="5">
    <source>
        <dbReference type="Proteomes" id="UP000000379"/>
    </source>
</evidence>
<feature type="transmembrane region" description="Helical" evidence="2">
    <location>
        <begin position="525"/>
        <end position="541"/>
    </location>
</feature>
<feature type="transmembrane region" description="Helical" evidence="2">
    <location>
        <begin position="600"/>
        <end position="626"/>
    </location>
</feature>
<feature type="compositionally biased region" description="Polar residues" evidence="1">
    <location>
        <begin position="1"/>
        <end position="22"/>
    </location>
</feature>
<accession>D7CX71</accession>
<sequence length="684" mass="71117">MNSQPPGSQPASDVTPTFSDNSPTARAPTARAALVLSSLVAVALSLFQLVTAGLVPLGLFYQRSIHLSLILVLAFLLYPARRGRRRGALGWAFDSVFIAGSALSGFYLSYNLDAIIGRTGFWTPTDIAVGVVTIVTLLEASRRVIGLPITLIGLAFIVYAMAGERGALPFLADLLPGILAHRGYTVERIVSTLYLGQGGIYGTPLGVAATFVFIFILFGAFLEVTGAGKFFIDLAYAAAGRQRGGPAKAAVVASAFMGSISGSAIANVVTSGAFTIPLMKRLGYKAEEAGGVEAAASTGGQIMPPIMGAGAFIIAEYTGLPYAEIVKLSVLPALMYFATVYLFVDIIAAKRGMTGIARAELPRIREVLRSGWHFLLPLGLLVYFLVRNVSPNRVGFIAVVSIVVVAFVRALLQLALRRSEAATSGAAQLGRSGAQGLFTALAAGAKNAVPVSVACAVAGIVVGIISLTGLGLKFSALMLSFSGGNLVLAIALVALASLVLGLGLPVTASYIVLAVLTAPALQSEFGIPLVIAHLLIFWYSQDSNVTPPVALAAFAGAGIAGSDPMRTGLAAWKFAKGLYLIPLFMVFNPEIILGGTPQGVAWSVLTAFAALGAFAGALEGFLFAPLNPLLRLLAAAGTVAIFWPNIWVEIGGFAALLVVFAVNFLKAKREGRLGVAQVQPQHPV</sequence>
<dbReference type="STRING" id="649638.Trad_0052"/>
<evidence type="ECO:0000259" key="3">
    <source>
        <dbReference type="Pfam" id="PF06808"/>
    </source>
</evidence>
<feature type="region of interest" description="Disordered" evidence="1">
    <location>
        <begin position="1"/>
        <end position="24"/>
    </location>
</feature>
<name>D7CX71_TRURR</name>
<feature type="transmembrane region" description="Helical" evidence="2">
    <location>
        <begin position="451"/>
        <end position="474"/>
    </location>
</feature>
<dbReference type="InterPro" id="IPR011853">
    <property type="entry name" value="TRAP_DctM-Dct_fused"/>
</dbReference>
<dbReference type="NCBIfam" id="TIGR02123">
    <property type="entry name" value="TRAP_fused"/>
    <property type="match status" value="1"/>
</dbReference>
<feature type="transmembrane region" description="Helical" evidence="2">
    <location>
        <begin position="392"/>
        <end position="412"/>
    </location>
</feature>
<feature type="transmembrane region" description="Helical" evidence="2">
    <location>
        <begin position="200"/>
        <end position="222"/>
    </location>
</feature>
<dbReference type="OrthoDB" id="9759894at2"/>
<dbReference type="InterPro" id="IPR010656">
    <property type="entry name" value="DctM"/>
</dbReference>
<keyword evidence="2" id="KW-0472">Membrane</keyword>
<dbReference type="PANTHER" id="PTHR43849:SF2">
    <property type="entry name" value="BLL3936 PROTEIN"/>
    <property type="match status" value="1"/>
</dbReference>
<feature type="transmembrane region" description="Helical" evidence="2">
    <location>
        <begin position="90"/>
        <end position="109"/>
    </location>
</feature>
<dbReference type="Pfam" id="PF06808">
    <property type="entry name" value="DctM"/>
    <property type="match status" value="1"/>
</dbReference>
<organism evidence="4 5">
    <name type="scientific">Truepera radiovictrix (strain DSM 17093 / CIP 108686 / LMG 22925 / RQ-24)</name>
    <dbReference type="NCBI Taxonomy" id="649638"/>
    <lineage>
        <taxon>Bacteria</taxon>
        <taxon>Thermotogati</taxon>
        <taxon>Deinococcota</taxon>
        <taxon>Deinococci</taxon>
        <taxon>Trueperales</taxon>
        <taxon>Trueperaceae</taxon>
        <taxon>Truepera</taxon>
    </lineage>
</organism>
<evidence type="ECO:0000313" key="4">
    <source>
        <dbReference type="EMBL" id="ADI13195.1"/>
    </source>
</evidence>
<dbReference type="PANTHER" id="PTHR43849">
    <property type="entry name" value="BLL3936 PROTEIN"/>
    <property type="match status" value="1"/>
</dbReference>
<feature type="transmembrane region" description="Helical" evidence="2">
    <location>
        <begin position="145"/>
        <end position="162"/>
    </location>
</feature>
<reference evidence="5" key="1">
    <citation type="submission" date="2010-05" db="EMBL/GenBank/DDBJ databases">
        <title>The complete genome of Truepera radiovictris DSM 17093.</title>
        <authorList>
            <consortium name="US DOE Joint Genome Institute (JGI-PGF)"/>
            <person name="Lucas S."/>
            <person name="Copeland A."/>
            <person name="Lapidus A."/>
            <person name="Glavina del Rio T."/>
            <person name="Dalin E."/>
            <person name="Tice H."/>
            <person name="Bruce D."/>
            <person name="Goodwin L."/>
            <person name="Pitluck S."/>
            <person name="Kyrpides N."/>
            <person name="Mavromatis K."/>
            <person name="Ovchinnikova G."/>
            <person name="Munk A.C."/>
            <person name="Detter J.C."/>
            <person name="Han C."/>
            <person name="Tapia R."/>
            <person name="Land M."/>
            <person name="Hauser L."/>
            <person name="Markowitz V."/>
            <person name="Cheng J.-F."/>
            <person name="Hugenholtz P."/>
            <person name="Woyke T."/>
            <person name="Wu D."/>
            <person name="Tindall B."/>
            <person name="Pomrenke H.G."/>
            <person name="Brambilla E."/>
            <person name="Klenk H.-P."/>
            <person name="Eisen J.A."/>
        </authorList>
    </citation>
    <scope>NUCLEOTIDE SEQUENCE [LARGE SCALE GENOMIC DNA]</scope>
    <source>
        <strain evidence="5">DSM 17093 / CIP 108686 / LMG 22925 / RQ-24</strain>
    </source>
</reference>
<reference evidence="4 5" key="2">
    <citation type="journal article" date="2011" name="Stand. Genomic Sci.">
        <title>Complete genome sequence of Truepera radiovictrix type strain (RQ-24).</title>
        <authorList>
            <person name="Ivanova N."/>
            <person name="Rohde C."/>
            <person name="Munk C."/>
            <person name="Nolan M."/>
            <person name="Lucas S."/>
            <person name="Del Rio T.G."/>
            <person name="Tice H."/>
            <person name="Deshpande S."/>
            <person name="Cheng J.F."/>
            <person name="Tapia R."/>
            <person name="Han C."/>
            <person name="Goodwin L."/>
            <person name="Pitluck S."/>
            <person name="Liolios K."/>
            <person name="Mavromatis K."/>
            <person name="Mikhailova N."/>
            <person name="Pati A."/>
            <person name="Chen A."/>
            <person name="Palaniappan K."/>
            <person name="Land M."/>
            <person name="Hauser L."/>
            <person name="Chang Y.J."/>
            <person name="Jeffries C.D."/>
            <person name="Brambilla E."/>
            <person name="Rohde M."/>
            <person name="Goker M."/>
            <person name="Tindall B.J."/>
            <person name="Woyke T."/>
            <person name="Bristow J."/>
            <person name="Eisen J.A."/>
            <person name="Markowitz V."/>
            <person name="Hugenholtz P."/>
            <person name="Kyrpides N.C."/>
            <person name="Klenk H.P."/>
            <person name="Lapidus A."/>
        </authorList>
    </citation>
    <scope>NUCLEOTIDE SEQUENCE [LARGE SCALE GENOMIC DNA]</scope>
    <source>
        <strain evidence="5">DSM 17093 / CIP 108686 / LMG 22925 / RQ-24</strain>
    </source>
</reference>
<evidence type="ECO:0000256" key="1">
    <source>
        <dbReference type="SAM" id="MobiDB-lite"/>
    </source>
</evidence>
<evidence type="ECO:0000256" key="2">
    <source>
        <dbReference type="SAM" id="Phobius"/>
    </source>
</evidence>
<dbReference type="RefSeq" id="WP_013176575.1">
    <property type="nucleotide sequence ID" value="NC_014221.1"/>
</dbReference>
<gene>
    <name evidence="4" type="ordered locus">Trad_0052</name>
</gene>
<keyword evidence="5" id="KW-1185">Reference proteome</keyword>
<keyword evidence="2" id="KW-0812">Transmembrane</keyword>
<proteinExistence type="predicted"/>
<feature type="transmembrane region" description="Helical" evidence="2">
    <location>
        <begin position="570"/>
        <end position="588"/>
    </location>
</feature>
<keyword evidence="2" id="KW-1133">Transmembrane helix</keyword>
<feature type="transmembrane region" description="Helical" evidence="2">
    <location>
        <begin position="121"/>
        <end position="138"/>
    </location>
</feature>
<dbReference type="eggNOG" id="COG4666">
    <property type="taxonomic scope" value="Bacteria"/>
</dbReference>
<feature type="transmembrane region" description="Helical" evidence="2">
    <location>
        <begin position="486"/>
        <end position="513"/>
    </location>
</feature>
<dbReference type="HOGENOM" id="CLU_007041_3_1_0"/>
<protein>
    <submittedName>
        <fullName evidence="4">TRAP transporter, 4TM/12TM fusion protein</fullName>
    </submittedName>
</protein>
<feature type="transmembrane region" description="Helical" evidence="2">
    <location>
        <begin position="60"/>
        <end position="78"/>
    </location>
</feature>